<keyword evidence="5" id="KW-0539">Nucleus</keyword>
<evidence type="ECO:0000256" key="5">
    <source>
        <dbReference type="ARBA" id="ARBA00023242"/>
    </source>
</evidence>
<dbReference type="AlphaFoldDB" id="A0A540M4K9"/>
<dbReference type="GO" id="GO:0000981">
    <property type="term" value="F:DNA-binding transcription factor activity, RNA polymerase II-specific"/>
    <property type="evidence" value="ECO:0007669"/>
    <property type="project" value="InterPro"/>
</dbReference>
<dbReference type="InterPro" id="IPR033897">
    <property type="entry name" value="SRF-like_MADS-box"/>
</dbReference>
<evidence type="ECO:0000256" key="4">
    <source>
        <dbReference type="ARBA" id="ARBA00023163"/>
    </source>
</evidence>
<evidence type="ECO:0000259" key="6">
    <source>
        <dbReference type="PROSITE" id="PS50066"/>
    </source>
</evidence>
<evidence type="ECO:0000313" key="8">
    <source>
        <dbReference type="Proteomes" id="UP000315295"/>
    </source>
</evidence>
<dbReference type="PROSITE" id="PS50066">
    <property type="entry name" value="MADS_BOX_2"/>
    <property type="match status" value="1"/>
</dbReference>
<dbReference type="SUPFAM" id="SSF55455">
    <property type="entry name" value="SRF-like"/>
    <property type="match status" value="1"/>
</dbReference>
<keyword evidence="2" id="KW-0805">Transcription regulation</keyword>
<dbReference type="GO" id="GO:0045944">
    <property type="term" value="P:positive regulation of transcription by RNA polymerase II"/>
    <property type="evidence" value="ECO:0007669"/>
    <property type="project" value="InterPro"/>
</dbReference>
<dbReference type="InterPro" id="IPR036879">
    <property type="entry name" value="TF_MADSbox_sf"/>
</dbReference>
<protein>
    <recommendedName>
        <fullName evidence="6">MADS-box domain-containing protein</fullName>
    </recommendedName>
</protein>
<dbReference type="STRING" id="106549.A0A540M4K9"/>
<sequence>MAKKRTKHELISHEPSRRATLKKRKASFFRKLNEITTLCGVIACAVIYDTSDTKVDVWPSPQEAFYVLEKFKNLPEER</sequence>
<evidence type="ECO:0000313" key="7">
    <source>
        <dbReference type="EMBL" id="TQD93442.1"/>
    </source>
</evidence>
<dbReference type="CDD" id="cd00266">
    <property type="entry name" value="MADS_SRF_like"/>
    <property type="match status" value="1"/>
</dbReference>
<accession>A0A540M4K9</accession>
<dbReference type="Gene3D" id="3.40.1810.10">
    <property type="entry name" value="Transcription factor, MADS-box"/>
    <property type="match status" value="1"/>
</dbReference>
<comment type="subcellular location">
    <subcellularLocation>
        <location evidence="1">Nucleus</location>
    </subcellularLocation>
</comment>
<keyword evidence="8" id="KW-1185">Reference proteome</keyword>
<dbReference type="Pfam" id="PF00319">
    <property type="entry name" value="SRF-TF"/>
    <property type="match status" value="1"/>
</dbReference>
<dbReference type="EMBL" id="VIEB01000368">
    <property type="protein sequence ID" value="TQD93442.1"/>
    <property type="molecule type" value="Genomic_DNA"/>
</dbReference>
<dbReference type="InterPro" id="IPR002100">
    <property type="entry name" value="TF_MADSbox"/>
</dbReference>
<gene>
    <name evidence="7" type="ORF">C1H46_020961</name>
</gene>
<keyword evidence="4" id="KW-0804">Transcription</keyword>
<proteinExistence type="predicted"/>
<evidence type="ECO:0000256" key="2">
    <source>
        <dbReference type="ARBA" id="ARBA00023015"/>
    </source>
</evidence>
<keyword evidence="3" id="KW-0238">DNA-binding</keyword>
<dbReference type="GO" id="GO:0046983">
    <property type="term" value="F:protein dimerization activity"/>
    <property type="evidence" value="ECO:0007669"/>
    <property type="project" value="InterPro"/>
</dbReference>
<dbReference type="Proteomes" id="UP000315295">
    <property type="component" value="Unassembled WGS sequence"/>
</dbReference>
<dbReference type="SMART" id="SM00432">
    <property type="entry name" value="MADS"/>
    <property type="match status" value="1"/>
</dbReference>
<dbReference type="GO" id="GO:0000987">
    <property type="term" value="F:cis-regulatory region sequence-specific DNA binding"/>
    <property type="evidence" value="ECO:0007669"/>
    <property type="project" value="InterPro"/>
</dbReference>
<reference evidence="7 8" key="1">
    <citation type="journal article" date="2019" name="G3 (Bethesda)">
        <title>Sequencing of a Wild Apple (Malus baccata) Genome Unravels the Differences Between Cultivated and Wild Apple Species Regarding Disease Resistance and Cold Tolerance.</title>
        <authorList>
            <person name="Chen X."/>
        </authorList>
    </citation>
    <scope>NUCLEOTIDE SEQUENCE [LARGE SCALE GENOMIC DNA]</scope>
    <source>
        <strain evidence="8">cv. Shandingzi</strain>
        <tissue evidence="7">Leaves</tissue>
    </source>
</reference>
<evidence type="ECO:0000256" key="3">
    <source>
        <dbReference type="ARBA" id="ARBA00023125"/>
    </source>
</evidence>
<feature type="domain" description="MADS-box" evidence="6">
    <location>
        <begin position="1"/>
        <end position="51"/>
    </location>
</feature>
<organism evidence="7 8">
    <name type="scientific">Malus baccata</name>
    <name type="common">Siberian crab apple</name>
    <name type="synonym">Pyrus baccata</name>
    <dbReference type="NCBI Taxonomy" id="106549"/>
    <lineage>
        <taxon>Eukaryota</taxon>
        <taxon>Viridiplantae</taxon>
        <taxon>Streptophyta</taxon>
        <taxon>Embryophyta</taxon>
        <taxon>Tracheophyta</taxon>
        <taxon>Spermatophyta</taxon>
        <taxon>Magnoliopsida</taxon>
        <taxon>eudicotyledons</taxon>
        <taxon>Gunneridae</taxon>
        <taxon>Pentapetalae</taxon>
        <taxon>rosids</taxon>
        <taxon>fabids</taxon>
        <taxon>Rosales</taxon>
        <taxon>Rosaceae</taxon>
        <taxon>Amygdaloideae</taxon>
        <taxon>Maleae</taxon>
        <taxon>Malus</taxon>
    </lineage>
</organism>
<evidence type="ECO:0000256" key="1">
    <source>
        <dbReference type="ARBA" id="ARBA00004123"/>
    </source>
</evidence>
<name>A0A540M4K9_MALBA</name>
<comment type="caution">
    <text evidence="7">The sequence shown here is derived from an EMBL/GenBank/DDBJ whole genome shotgun (WGS) entry which is preliminary data.</text>
</comment>
<dbReference type="GO" id="GO:0005634">
    <property type="term" value="C:nucleus"/>
    <property type="evidence" value="ECO:0007669"/>
    <property type="project" value="UniProtKB-SubCell"/>
</dbReference>